<dbReference type="Proteomes" id="UP000229371">
    <property type="component" value="Unassembled WGS sequence"/>
</dbReference>
<dbReference type="PANTHER" id="PTHR30255">
    <property type="entry name" value="SINGLE-STRANDED-DNA-SPECIFIC EXONUCLEASE RECJ"/>
    <property type="match status" value="1"/>
</dbReference>
<dbReference type="Pfam" id="PF01368">
    <property type="entry name" value="DHH"/>
    <property type="match status" value="1"/>
</dbReference>
<dbReference type="InterPro" id="IPR038763">
    <property type="entry name" value="DHH_sf"/>
</dbReference>
<evidence type="ECO:0000259" key="2">
    <source>
        <dbReference type="Pfam" id="PF02272"/>
    </source>
</evidence>
<protein>
    <recommendedName>
        <fullName evidence="5">DDH domain-containing protein</fullName>
    </recommendedName>
</protein>
<proteinExistence type="predicted"/>
<dbReference type="EMBL" id="PFMI01000017">
    <property type="protein sequence ID" value="PIZ01132.1"/>
    <property type="molecule type" value="Genomic_DNA"/>
</dbReference>
<dbReference type="InterPro" id="IPR051673">
    <property type="entry name" value="SSDNA_exonuclease_RecJ"/>
</dbReference>
<evidence type="ECO:0000259" key="1">
    <source>
        <dbReference type="Pfam" id="PF01368"/>
    </source>
</evidence>
<evidence type="ECO:0000313" key="3">
    <source>
        <dbReference type="EMBL" id="PIZ01132.1"/>
    </source>
</evidence>
<dbReference type="InterPro" id="IPR001667">
    <property type="entry name" value="DDH_dom"/>
</dbReference>
<dbReference type="Gene3D" id="3.90.1640.30">
    <property type="match status" value="1"/>
</dbReference>
<organism evidence="3 4">
    <name type="scientific">bacterium (Candidatus Gribaldobacteria) CG_4_10_14_0_8_um_filter_33_9</name>
    <dbReference type="NCBI Taxonomy" id="2014266"/>
    <lineage>
        <taxon>Bacteria</taxon>
        <taxon>Candidatus Gribaldobacteria</taxon>
    </lineage>
</organism>
<dbReference type="GO" id="GO:0003676">
    <property type="term" value="F:nucleic acid binding"/>
    <property type="evidence" value="ECO:0007669"/>
    <property type="project" value="InterPro"/>
</dbReference>
<name>A0A2M7RP84_9BACT</name>
<dbReference type="SUPFAM" id="SSF64182">
    <property type="entry name" value="DHH phosphoesterases"/>
    <property type="match status" value="1"/>
</dbReference>
<dbReference type="PANTHER" id="PTHR30255:SF2">
    <property type="entry name" value="SINGLE-STRANDED-DNA-SPECIFIC EXONUCLEASE RECJ"/>
    <property type="match status" value="1"/>
</dbReference>
<dbReference type="AlphaFoldDB" id="A0A2M7RP84"/>
<dbReference type="Pfam" id="PF02272">
    <property type="entry name" value="DHHA1"/>
    <property type="match status" value="1"/>
</dbReference>
<feature type="domain" description="DHHA1" evidence="2">
    <location>
        <begin position="292"/>
        <end position="377"/>
    </location>
</feature>
<comment type="caution">
    <text evidence="3">The sequence shown here is derived from an EMBL/GenBank/DDBJ whole genome shotgun (WGS) entry which is preliminary data.</text>
</comment>
<gene>
    <name evidence="3" type="ORF">COY61_00630</name>
</gene>
<evidence type="ECO:0000313" key="4">
    <source>
        <dbReference type="Proteomes" id="UP000229371"/>
    </source>
</evidence>
<dbReference type="GO" id="GO:0004527">
    <property type="term" value="F:exonuclease activity"/>
    <property type="evidence" value="ECO:0007669"/>
    <property type="project" value="UniProtKB-KW"/>
</dbReference>
<dbReference type="InterPro" id="IPR003156">
    <property type="entry name" value="DHHA1_dom"/>
</dbReference>
<sequence>MSKIKNLKKASSRIKKAINNKENIILFSDADLDGVTSLIILEETIKNLGGNISSRYIFNRGKEGNGLSENALKFLKKYAPGLLILMDCGIGNFKEVDSAQKLGFEVLIIDHHLILGKIPRAEIVIDPKQKTDKYAFKFLAACGICFKLSQELLKNKKCLSLEQSLLELAAIGTLSDKMPLEEDNKTLIEDGLAHLPFTLRPGLKVFFKIFNLGKYFVNEIVQKIISILQHTEMKNHLNESYKLLTSAHDKEIEKKVKKLIERSLKQLELVKEIVQKIEKKVSSDSVFIFEGEKDVSIDFTGSIASRLFAKFQKPIFIFAVKNNIIRGSARAPKEINSVEALSHCSFCLKDYGGHAPASGFCLKKQNLGKFKICLEEYFLNLDESI</sequence>
<feature type="domain" description="DDH" evidence="1">
    <location>
        <begin position="23"/>
        <end position="173"/>
    </location>
</feature>
<evidence type="ECO:0008006" key="5">
    <source>
        <dbReference type="Google" id="ProtNLM"/>
    </source>
</evidence>
<accession>A0A2M7RP84</accession>
<reference evidence="4" key="1">
    <citation type="submission" date="2017-09" db="EMBL/GenBank/DDBJ databases">
        <title>Depth-based differentiation of microbial function through sediment-hosted aquifers and enrichment of novel symbionts in the deep terrestrial subsurface.</title>
        <authorList>
            <person name="Probst A.J."/>
            <person name="Ladd B."/>
            <person name="Jarett J.K."/>
            <person name="Geller-Mcgrath D.E."/>
            <person name="Sieber C.M.K."/>
            <person name="Emerson J.B."/>
            <person name="Anantharaman K."/>
            <person name="Thomas B.C."/>
            <person name="Malmstrom R."/>
            <person name="Stieglmeier M."/>
            <person name="Klingl A."/>
            <person name="Woyke T."/>
            <person name="Ryan C.M."/>
            <person name="Banfield J.F."/>
        </authorList>
    </citation>
    <scope>NUCLEOTIDE SEQUENCE [LARGE SCALE GENOMIC DNA]</scope>
</reference>
<dbReference type="Gene3D" id="3.10.310.30">
    <property type="match status" value="1"/>
</dbReference>